<dbReference type="SUPFAM" id="SSF50249">
    <property type="entry name" value="Nucleic acid-binding proteins"/>
    <property type="match status" value="1"/>
</dbReference>
<keyword evidence="3" id="KW-0694">RNA-binding</keyword>
<dbReference type="InterPro" id="IPR049469">
    <property type="entry name" value="RRP40_KH-I"/>
</dbReference>
<evidence type="ECO:0000313" key="6">
    <source>
        <dbReference type="EMBL" id="KAF5098593.1"/>
    </source>
</evidence>
<dbReference type="Pfam" id="PF15985">
    <property type="entry name" value="KH_6"/>
    <property type="match status" value="1"/>
</dbReference>
<evidence type="ECO:0000256" key="2">
    <source>
        <dbReference type="ARBA" id="ARBA00022835"/>
    </source>
</evidence>
<reference evidence="6" key="2">
    <citation type="journal article" date="2020" name="Front. Microbiol.">
        <title>Phenotypic and Genetic Characterization of the Cheese Ripening Yeast Geotrichum candidum.</title>
        <authorList>
            <person name="Perkins V."/>
            <person name="Vignola S."/>
            <person name="Lessard M.H."/>
            <person name="Plante P.L."/>
            <person name="Corbeil J."/>
            <person name="Dugat-Bony E."/>
            <person name="Frenette M."/>
            <person name="Labrie S."/>
        </authorList>
    </citation>
    <scope>NUCLEOTIDE SEQUENCE</scope>
    <source>
        <strain evidence="6">LMA-70</strain>
    </source>
</reference>
<dbReference type="STRING" id="1173061.A0A0J9X875"/>
<dbReference type="GO" id="GO:0000177">
    <property type="term" value="C:cytoplasmic exosome (RNase complex)"/>
    <property type="evidence" value="ECO:0007669"/>
    <property type="project" value="TreeGrafter"/>
</dbReference>
<dbReference type="GO" id="GO:0071034">
    <property type="term" value="P:CUT catabolic process"/>
    <property type="evidence" value="ECO:0007669"/>
    <property type="project" value="TreeGrafter"/>
</dbReference>
<dbReference type="InterPro" id="IPR036612">
    <property type="entry name" value="KH_dom_type_1_sf"/>
</dbReference>
<protein>
    <submittedName>
        <fullName evidence="5">Similar to Saccharomyces cerevisiae YOL142W RRP40 Exosome non-catalytic core component</fullName>
    </submittedName>
</protein>
<dbReference type="GO" id="GO:0034475">
    <property type="term" value="P:U4 snRNA 3'-end processing"/>
    <property type="evidence" value="ECO:0007669"/>
    <property type="project" value="TreeGrafter"/>
</dbReference>
<dbReference type="Gene3D" id="3.30.1370.10">
    <property type="entry name" value="K Homology domain, type 1"/>
    <property type="match status" value="1"/>
</dbReference>
<dbReference type="GO" id="GO:0000176">
    <property type="term" value="C:nuclear exosome (RNase complex)"/>
    <property type="evidence" value="ECO:0007669"/>
    <property type="project" value="TreeGrafter"/>
</dbReference>
<evidence type="ECO:0000256" key="3">
    <source>
        <dbReference type="ARBA" id="ARBA00022884"/>
    </source>
</evidence>
<dbReference type="GO" id="GO:0071035">
    <property type="term" value="P:nuclear polyadenylation-dependent rRNA catabolic process"/>
    <property type="evidence" value="ECO:0007669"/>
    <property type="project" value="TreeGrafter"/>
</dbReference>
<sequence>MSTILLPGDYTDSSNPAVKTGPGFYKTPLTDPVPVKAGLEVYKELQSGTFRFIDTNTKRYIPAVRDNVLGVVQSKHAEGFRVLLQEASAPIQLGQFAFANASKKNRVNLPAGAVVYGRIVAADPNIEPEMECVDSNTGQAGGYGELKGGNVFNVSLAYARYLLFEGGPVLEAIGETVAFEIAIGMNGKVWVNADDLKAVWKITRCIEEGQHWPADAVVDNVKKIFSS</sequence>
<gene>
    <name evidence="5" type="ORF">BN980_GECA05s00417g</name>
    <name evidence="6" type="ORF">DV451_003327</name>
</gene>
<name>A0A0J9X875_GEOCN</name>
<comment type="caution">
    <text evidence="5">The sequence shown here is derived from an EMBL/GenBank/DDBJ whole genome shotgun (WGS) entry which is preliminary data.</text>
</comment>
<keyword evidence="7" id="KW-1185">Reference proteome</keyword>
<feature type="domain" description="K Homology" evidence="4">
    <location>
        <begin position="149"/>
        <end position="195"/>
    </location>
</feature>
<accession>A0A0J9X875</accession>
<dbReference type="GO" id="GO:0000467">
    <property type="term" value="P:exonucleolytic trimming to generate mature 3'-end of 5.8S rRNA from tricistronic rRNA transcript (SSU-rRNA, 5.8S rRNA, LSU-rRNA)"/>
    <property type="evidence" value="ECO:0007669"/>
    <property type="project" value="TreeGrafter"/>
</dbReference>
<reference evidence="6" key="3">
    <citation type="submission" date="2020-01" db="EMBL/GenBank/DDBJ databases">
        <authorList>
            <person name="Perkins V."/>
            <person name="Lessard M.-H."/>
            <person name="Dugat-Bony E."/>
            <person name="Frenette M."/>
            <person name="Labrie S."/>
        </authorList>
    </citation>
    <scope>NUCLEOTIDE SEQUENCE</scope>
    <source>
        <strain evidence="6">LMA-70</strain>
    </source>
</reference>
<dbReference type="EMBL" id="CCBN010000005">
    <property type="protein sequence ID" value="CDO53351.1"/>
    <property type="molecule type" value="Genomic_DNA"/>
</dbReference>
<dbReference type="Proteomes" id="UP000750522">
    <property type="component" value="Unassembled WGS sequence"/>
</dbReference>
<dbReference type="CDD" id="cd22526">
    <property type="entry name" value="KH-I_Rrp40"/>
    <property type="match status" value="1"/>
</dbReference>
<evidence type="ECO:0000313" key="7">
    <source>
        <dbReference type="Proteomes" id="UP000242525"/>
    </source>
</evidence>
<dbReference type="InterPro" id="IPR012340">
    <property type="entry name" value="NA-bd_OB-fold"/>
</dbReference>
<dbReference type="PANTHER" id="PTHR21321">
    <property type="entry name" value="PNAS-3 RELATED"/>
    <property type="match status" value="1"/>
</dbReference>
<evidence type="ECO:0000256" key="1">
    <source>
        <dbReference type="ARBA" id="ARBA00004123"/>
    </source>
</evidence>
<keyword evidence="2" id="KW-0271">Exosome</keyword>
<proteinExistence type="predicted"/>
<dbReference type="Gene3D" id="2.40.50.100">
    <property type="match status" value="1"/>
</dbReference>
<evidence type="ECO:0000313" key="5">
    <source>
        <dbReference type="EMBL" id="CDO53351.1"/>
    </source>
</evidence>
<dbReference type="GO" id="GO:0071038">
    <property type="term" value="P:TRAMP-dependent tRNA surveillance pathway"/>
    <property type="evidence" value="ECO:0007669"/>
    <property type="project" value="TreeGrafter"/>
</dbReference>
<dbReference type="PANTHER" id="PTHR21321:SF1">
    <property type="entry name" value="EXOSOME COMPLEX COMPONENT RRP40"/>
    <property type="match status" value="1"/>
</dbReference>
<dbReference type="GO" id="GO:0071051">
    <property type="term" value="P:poly(A)-dependent snoRNA 3'-end processing"/>
    <property type="evidence" value="ECO:0007669"/>
    <property type="project" value="TreeGrafter"/>
</dbReference>
<evidence type="ECO:0000259" key="4">
    <source>
        <dbReference type="Pfam" id="PF15985"/>
    </source>
</evidence>
<dbReference type="EMBL" id="QQZK01000071">
    <property type="protein sequence ID" value="KAF5098593.1"/>
    <property type="molecule type" value="Genomic_DNA"/>
</dbReference>
<dbReference type="GO" id="GO:0003723">
    <property type="term" value="F:RNA binding"/>
    <property type="evidence" value="ECO:0007669"/>
    <property type="project" value="UniProtKB-KW"/>
</dbReference>
<dbReference type="InterPro" id="IPR026699">
    <property type="entry name" value="Exosome_RNA_bind1/RRP40/RRP4"/>
</dbReference>
<dbReference type="InterPro" id="IPR004088">
    <property type="entry name" value="KH_dom_type_1"/>
</dbReference>
<reference evidence="5 7" key="1">
    <citation type="submission" date="2014-03" db="EMBL/GenBank/DDBJ databases">
        <authorList>
            <person name="Casaregola S."/>
        </authorList>
    </citation>
    <scope>NUCLEOTIDE SEQUENCE [LARGE SCALE GENOMIC DNA]</scope>
    <source>
        <strain evidence="5 7">CLIB 918</strain>
    </source>
</reference>
<dbReference type="SUPFAM" id="SSF54791">
    <property type="entry name" value="Eukaryotic type KH-domain (KH-domain type I)"/>
    <property type="match status" value="1"/>
</dbReference>
<dbReference type="Proteomes" id="UP000242525">
    <property type="component" value="Unassembled WGS sequence"/>
</dbReference>
<comment type="subcellular location">
    <subcellularLocation>
        <location evidence="1">Nucleus</location>
    </subcellularLocation>
</comment>
<organism evidence="5 7">
    <name type="scientific">Geotrichum candidum</name>
    <name type="common">Oospora lactis</name>
    <name type="synonym">Dipodascus geotrichum</name>
    <dbReference type="NCBI Taxonomy" id="1173061"/>
    <lineage>
        <taxon>Eukaryota</taxon>
        <taxon>Fungi</taxon>
        <taxon>Dikarya</taxon>
        <taxon>Ascomycota</taxon>
        <taxon>Saccharomycotina</taxon>
        <taxon>Dipodascomycetes</taxon>
        <taxon>Dipodascales</taxon>
        <taxon>Dipodascaceae</taxon>
        <taxon>Geotrichum</taxon>
    </lineage>
</organism>
<dbReference type="OrthoDB" id="340500at2759"/>
<dbReference type="Gene3D" id="2.40.50.140">
    <property type="entry name" value="Nucleic acid-binding proteins"/>
    <property type="match status" value="1"/>
</dbReference>
<dbReference type="AlphaFoldDB" id="A0A0J9X875"/>
<dbReference type="Pfam" id="PF21262">
    <property type="entry name" value="RRP40_S1"/>
    <property type="match status" value="1"/>
</dbReference>